<gene>
    <name evidence="1" type="ORF">HYQ43_04500</name>
</gene>
<accession>A0A7H9BS74</accession>
<evidence type="ECO:0008006" key="3">
    <source>
        <dbReference type="Google" id="ProtNLM"/>
    </source>
</evidence>
<organism evidence="1 2">
    <name type="scientific">Paracoccus pantotrophus</name>
    <name type="common">Thiosphaera pantotropha</name>
    <dbReference type="NCBI Taxonomy" id="82367"/>
    <lineage>
        <taxon>Bacteria</taxon>
        <taxon>Pseudomonadati</taxon>
        <taxon>Pseudomonadota</taxon>
        <taxon>Alphaproteobacteria</taxon>
        <taxon>Rhodobacterales</taxon>
        <taxon>Paracoccaceae</taxon>
        <taxon>Paracoccus</taxon>
    </lineage>
</organism>
<sequence>MKKLIIIPAICVTLMAGSCDEDDAKIAARNVSKAADNFEINRRVVFYNGITDSYILTVEGMCSMDLNGAGTAFNVICKTGPSEYKRHTLVLSDNTSAFVEQLAPATVSAYHYRVTFKPQSIIPDVDFRGDAGELTSNMSEAMQ</sequence>
<dbReference type="AlphaFoldDB" id="A0A7H9BS74"/>
<dbReference type="Proteomes" id="UP000509322">
    <property type="component" value="Chromosome 1"/>
</dbReference>
<proteinExistence type="predicted"/>
<dbReference type="PROSITE" id="PS51257">
    <property type="entry name" value="PROKAR_LIPOPROTEIN"/>
    <property type="match status" value="1"/>
</dbReference>
<evidence type="ECO:0000313" key="1">
    <source>
        <dbReference type="EMBL" id="QLH14210.1"/>
    </source>
</evidence>
<dbReference type="Pfam" id="PF25682">
    <property type="entry name" value="Phage_VG64"/>
    <property type="match status" value="1"/>
</dbReference>
<protein>
    <recommendedName>
        <fullName evidence="3">Lipoprotein</fullName>
    </recommendedName>
</protein>
<dbReference type="EMBL" id="CP058689">
    <property type="protein sequence ID" value="QLH14210.1"/>
    <property type="molecule type" value="Genomic_DNA"/>
</dbReference>
<name>A0A7H9BS74_PARPN</name>
<dbReference type="InterPro" id="IPR058243">
    <property type="entry name" value="Phage_VG64"/>
</dbReference>
<reference evidence="1 2" key="1">
    <citation type="submission" date="2020-07" db="EMBL/GenBank/DDBJ databases">
        <title>The complete genome of Paracoccus pantotrophus ACCC 10489.</title>
        <authorList>
            <person name="Si Y."/>
        </authorList>
    </citation>
    <scope>NUCLEOTIDE SEQUENCE [LARGE SCALE GENOMIC DNA]</scope>
    <source>
        <strain evidence="1 2">ACCC10489</strain>
    </source>
</reference>
<evidence type="ECO:0000313" key="2">
    <source>
        <dbReference type="Proteomes" id="UP000509322"/>
    </source>
</evidence>